<dbReference type="Pfam" id="PF00059">
    <property type="entry name" value="Lectin_C"/>
    <property type="match status" value="1"/>
</dbReference>
<reference evidence="4" key="1">
    <citation type="submission" date="2015-01" db="EMBL/GenBank/DDBJ databases">
        <authorList>
            <person name="Aksoy S."/>
            <person name="Warren W."/>
            <person name="Wilson R.K."/>
        </authorList>
    </citation>
    <scope>NUCLEOTIDE SEQUENCE [LARGE SCALE GENOMIC DNA]</scope>
    <source>
        <strain evidence="4">IAEA</strain>
    </source>
</reference>
<dbReference type="AlphaFoldDB" id="A0A1B0BGN4"/>
<dbReference type="Proteomes" id="UP000092460">
    <property type="component" value="Unassembled WGS sequence"/>
</dbReference>
<dbReference type="Gene3D" id="3.10.100.10">
    <property type="entry name" value="Mannose-Binding Protein A, subunit A"/>
    <property type="match status" value="1"/>
</dbReference>
<evidence type="ECO:0000313" key="3">
    <source>
        <dbReference type="EnsemblMetazoa" id="GPPI029398-PA"/>
    </source>
</evidence>
<dbReference type="InterPro" id="IPR050111">
    <property type="entry name" value="C-type_lectin/snaclec_domain"/>
</dbReference>
<dbReference type="PROSITE" id="PS50041">
    <property type="entry name" value="C_TYPE_LECTIN_2"/>
    <property type="match status" value="1"/>
</dbReference>
<dbReference type="InterPro" id="IPR016187">
    <property type="entry name" value="CTDL_fold"/>
</dbReference>
<dbReference type="SUPFAM" id="SSF56436">
    <property type="entry name" value="C-type lectin-like"/>
    <property type="match status" value="1"/>
</dbReference>
<dbReference type="InterPro" id="IPR001304">
    <property type="entry name" value="C-type_lectin-like"/>
</dbReference>
<reference evidence="3" key="2">
    <citation type="submission" date="2020-05" db="UniProtKB">
        <authorList>
            <consortium name="EnsemblMetazoa"/>
        </authorList>
    </citation>
    <scope>IDENTIFICATION</scope>
    <source>
        <strain evidence="3">IAEA</strain>
    </source>
</reference>
<protein>
    <recommendedName>
        <fullName evidence="2">C-type lectin domain-containing protein</fullName>
    </recommendedName>
</protein>
<organism evidence="3 4">
    <name type="scientific">Glossina palpalis gambiensis</name>
    <dbReference type="NCBI Taxonomy" id="67801"/>
    <lineage>
        <taxon>Eukaryota</taxon>
        <taxon>Metazoa</taxon>
        <taxon>Ecdysozoa</taxon>
        <taxon>Arthropoda</taxon>
        <taxon>Hexapoda</taxon>
        <taxon>Insecta</taxon>
        <taxon>Pterygota</taxon>
        <taxon>Neoptera</taxon>
        <taxon>Endopterygota</taxon>
        <taxon>Diptera</taxon>
        <taxon>Brachycera</taxon>
        <taxon>Muscomorpha</taxon>
        <taxon>Hippoboscoidea</taxon>
        <taxon>Glossinidae</taxon>
        <taxon>Glossina</taxon>
    </lineage>
</organism>
<dbReference type="EMBL" id="JXJN01013912">
    <property type="status" value="NOT_ANNOTATED_CDS"/>
    <property type="molecule type" value="Genomic_DNA"/>
</dbReference>
<dbReference type="VEuPathDB" id="VectorBase:GPPI029398"/>
<accession>A0A1B0BGN4</accession>
<dbReference type="STRING" id="67801.A0A1B0BGN4"/>
<evidence type="ECO:0000313" key="4">
    <source>
        <dbReference type="Proteomes" id="UP000092460"/>
    </source>
</evidence>
<dbReference type="InterPro" id="IPR016186">
    <property type="entry name" value="C-type_lectin-like/link_sf"/>
</dbReference>
<evidence type="ECO:0000259" key="2">
    <source>
        <dbReference type="PROSITE" id="PS50041"/>
    </source>
</evidence>
<keyword evidence="4" id="KW-1185">Reference proteome</keyword>
<sequence>MVVNMLKSVLHIYLLTTSVSLICGSKPEILVKTMDDIISDFDYEPYKLVGEKLLYFGQVEVNWFKANDICHTMNGYLTSIENEREMNAITEYLNINLPNVHSWWVSGNDLASEGNFVWANTGTSMNYSLWSREQPDNYNRGENCVHVCLYDHGYKMNDWECRHESNFICEHEKPIAFSVNVLRK</sequence>
<keyword evidence="1" id="KW-0732">Signal</keyword>
<feature type="domain" description="C-type lectin" evidence="2">
    <location>
        <begin position="49"/>
        <end position="170"/>
    </location>
</feature>
<name>A0A1B0BGN4_9MUSC</name>
<dbReference type="SMART" id="SM00034">
    <property type="entry name" value="CLECT"/>
    <property type="match status" value="1"/>
</dbReference>
<dbReference type="PANTHER" id="PTHR22803">
    <property type="entry name" value="MANNOSE, PHOSPHOLIPASE, LECTIN RECEPTOR RELATED"/>
    <property type="match status" value="1"/>
</dbReference>
<proteinExistence type="predicted"/>
<dbReference type="CDD" id="cd00037">
    <property type="entry name" value="CLECT"/>
    <property type="match status" value="1"/>
</dbReference>
<evidence type="ECO:0000256" key="1">
    <source>
        <dbReference type="SAM" id="SignalP"/>
    </source>
</evidence>
<feature type="signal peptide" evidence="1">
    <location>
        <begin position="1"/>
        <end position="24"/>
    </location>
</feature>
<feature type="chain" id="PRO_5008404851" description="C-type lectin domain-containing protein" evidence="1">
    <location>
        <begin position="25"/>
        <end position="184"/>
    </location>
</feature>
<dbReference type="EnsemblMetazoa" id="GPPI029398-RA">
    <property type="protein sequence ID" value="GPPI029398-PA"/>
    <property type="gene ID" value="GPPI029398"/>
</dbReference>